<reference evidence="1" key="2">
    <citation type="submission" date="2022-09" db="EMBL/GenBank/DDBJ databases">
        <title>Biosynthetic gene clusters of Dactylosporangioum fulvum.</title>
        <authorList>
            <person name="Caradec T."/>
        </authorList>
    </citation>
    <scope>NUCLEOTIDE SEQUENCE</scope>
    <source>
        <strain evidence="1">NRRL B-16292</strain>
    </source>
</reference>
<reference evidence="1" key="1">
    <citation type="submission" date="2021-04" db="EMBL/GenBank/DDBJ databases">
        <authorList>
            <person name="Hartkoorn R.C."/>
            <person name="Beaudoing E."/>
            <person name="Hot D."/>
        </authorList>
    </citation>
    <scope>NUCLEOTIDE SEQUENCE</scope>
    <source>
        <strain evidence="1">NRRL B-16292</strain>
    </source>
</reference>
<dbReference type="RefSeq" id="WP_259864287.1">
    <property type="nucleotide sequence ID" value="NZ_BAAAST010000036.1"/>
</dbReference>
<dbReference type="EMBL" id="CP073720">
    <property type="protein sequence ID" value="UWP85906.1"/>
    <property type="molecule type" value="Genomic_DNA"/>
</dbReference>
<sequence length="111" mass="12185">MPTDPTPTPSLLDVIRRYGAMRVNLEVVPNDRNAAAVRELIDVIEARINLDRADSYARGIAEGLRQAAEAVRAQANLPDLVHFDRPSDFRKGVLSCLAALEARNHEGKPNA</sequence>
<dbReference type="Proteomes" id="UP001059617">
    <property type="component" value="Chromosome"/>
</dbReference>
<name>A0ABY5W9X6_9ACTN</name>
<organism evidence="1 2">
    <name type="scientific">Dactylosporangium fulvum</name>
    <dbReference type="NCBI Taxonomy" id="53359"/>
    <lineage>
        <taxon>Bacteria</taxon>
        <taxon>Bacillati</taxon>
        <taxon>Actinomycetota</taxon>
        <taxon>Actinomycetes</taxon>
        <taxon>Micromonosporales</taxon>
        <taxon>Micromonosporaceae</taxon>
        <taxon>Dactylosporangium</taxon>
    </lineage>
</organism>
<gene>
    <name evidence="1" type="ORF">Dfulv_17305</name>
</gene>
<keyword evidence="2" id="KW-1185">Reference proteome</keyword>
<proteinExistence type="predicted"/>
<protein>
    <submittedName>
        <fullName evidence="1">Uncharacterized protein</fullName>
    </submittedName>
</protein>
<accession>A0ABY5W9X6</accession>
<evidence type="ECO:0000313" key="2">
    <source>
        <dbReference type="Proteomes" id="UP001059617"/>
    </source>
</evidence>
<evidence type="ECO:0000313" key="1">
    <source>
        <dbReference type="EMBL" id="UWP85906.1"/>
    </source>
</evidence>